<dbReference type="Proteomes" id="UP001234297">
    <property type="component" value="Chromosome 3"/>
</dbReference>
<sequence>MTGGNQSPTTKRGGEYEGMVMMGNGNEVSTTRTGDYRKNGNMMSEADKVSASKTEKDVGRSDTDIGTSRATDAEATA</sequence>
<organism evidence="1 2">
    <name type="scientific">Persea americana</name>
    <name type="common">Avocado</name>
    <dbReference type="NCBI Taxonomy" id="3435"/>
    <lineage>
        <taxon>Eukaryota</taxon>
        <taxon>Viridiplantae</taxon>
        <taxon>Streptophyta</taxon>
        <taxon>Embryophyta</taxon>
        <taxon>Tracheophyta</taxon>
        <taxon>Spermatophyta</taxon>
        <taxon>Magnoliopsida</taxon>
        <taxon>Magnoliidae</taxon>
        <taxon>Laurales</taxon>
        <taxon>Lauraceae</taxon>
        <taxon>Persea</taxon>
    </lineage>
</organism>
<protein>
    <submittedName>
        <fullName evidence="1">Uncharacterized protein</fullName>
    </submittedName>
</protein>
<gene>
    <name evidence="1" type="ORF">MRB53_009677</name>
</gene>
<evidence type="ECO:0000313" key="1">
    <source>
        <dbReference type="EMBL" id="KAJ8635410.1"/>
    </source>
</evidence>
<name>A0ACC2LPW9_PERAE</name>
<accession>A0ACC2LPW9</accession>
<keyword evidence="2" id="KW-1185">Reference proteome</keyword>
<proteinExistence type="predicted"/>
<comment type="caution">
    <text evidence="1">The sequence shown here is derived from an EMBL/GenBank/DDBJ whole genome shotgun (WGS) entry which is preliminary data.</text>
</comment>
<evidence type="ECO:0000313" key="2">
    <source>
        <dbReference type="Proteomes" id="UP001234297"/>
    </source>
</evidence>
<reference evidence="1 2" key="1">
    <citation type="journal article" date="2022" name="Hortic Res">
        <title>A haplotype resolved chromosomal level avocado genome allows analysis of novel avocado genes.</title>
        <authorList>
            <person name="Nath O."/>
            <person name="Fletcher S.J."/>
            <person name="Hayward A."/>
            <person name="Shaw L.M."/>
            <person name="Masouleh A.K."/>
            <person name="Furtado A."/>
            <person name="Henry R.J."/>
            <person name="Mitter N."/>
        </authorList>
    </citation>
    <scope>NUCLEOTIDE SEQUENCE [LARGE SCALE GENOMIC DNA]</scope>
    <source>
        <strain evidence="2">cv. Hass</strain>
    </source>
</reference>
<dbReference type="EMBL" id="CM056811">
    <property type="protein sequence ID" value="KAJ8635410.1"/>
    <property type="molecule type" value="Genomic_DNA"/>
</dbReference>